<feature type="transmembrane region" description="Helical" evidence="5">
    <location>
        <begin position="96"/>
        <end position="116"/>
    </location>
</feature>
<feature type="transmembrane region" description="Helical" evidence="5">
    <location>
        <begin position="215"/>
        <end position="233"/>
    </location>
</feature>
<dbReference type="GO" id="GO:0016020">
    <property type="term" value="C:membrane"/>
    <property type="evidence" value="ECO:0007669"/>
    <property type="project" value="UniProtKB-SubCell"/>
</dbReference>
<feature type="transmembrane region" description="Helical" evidence="5">
    <location>
        <begin position="37"/>
        <end position="57"/>
    </location>
</feature>
<dbReference type="InterPro" id="IPR037185">
    <property type="entry name" value="EmrE-like"/>
</dbReference>
<evidence type="ECO:0000256" key="1">
    <source>
        <dbReference type="ARBA" id="ARBA00004141"/>
    </source>
</evidence>
<dbReference type="RefSeq" id="WP_085863268.1">
    <property type="nucleotide sequence ID" value="NZ_FWFT01000001.1"/>
</dbReference>
<dbReference type="Proteomes" id="UP000193623">
    <property type="component" value="Unassembled WGS sequence"/>
</dbReference>
<feature type="domain" description="EamA" evidence="6">
    <location>
        <begin position="157"/>
        <end position="286"/>
    </location>
</feature>
<keyword evidence="4 5" id="KW-0472">Membrane</keyword>
<evidence type="ECO:0000313" key="8">
    <source>
        <dbReference type="Proteomes" id="UP000193623"/>
    </source>
</evidence>
<keyword evidence="8" id="KW-1185">Reference proteome</keyword>
<organism evidence="7 8">
    <name type="scientific">Pseudooctadecabacter jejudonensis</name>
    <dbReference type="NCBI Taxonomy" id="1391910"/>
    <lineage>
        <taxon>Bacteria</taxon>
        <taxon>Pseudomonadati</taxon>
        <taxon>Pseudomonadota</taxon>
        <taxon>Alphaproteobacteria</taxon>
        <taxon>Rhodobacterales</taxon>
        <taxon>Paracoccaceae</taxon>
        <taxon>Pseudooctadecabacter</taxon>
    </lineage>
</organism>
<dbReference type="EMBL" id="FWFT01000001">
    <property type="protein sequence ID" value="SLN21905.1"/>
    <property type="molecule type" value="Genomic_DNA"/>
</dbReference>
<feature type="transmembrane region" description="Helical" evidence="5">
    <location>
        <begin position="182"/>
        <end position="203"/>
    </location>
</feature>
<feature type="transmembrane region" description="Helical" evidence="5">
    <location>
        <begin position="245"/>
        <end position="265"/>
    </location>
</feature>
<feature type="domain" description="EamA" evidence="6">
    <location>
        <begin position="11"/>
        <end position="141"/>
    </location>
</feature>
<proteinExistence type="predicted"/>
<gene>
    <name evidence="7" type="primary">yedA</name>
    <name evidence="7" type="ORF">PSJ8397_00860</name>
</gene>
<dbReference type="AlphaFoldDB" id="A0A1Y5RNW5"/>
<feature type="transmembrane region" description="Helical" evidence="5">
    <location>
        <begin position="152"/>
        <end position="170"/>
    </location>
</feature>
<dbReference type="SUPFAM" id="SSF103481">
    <property type="entry name" value="Multidrug resistance efflux transporter EmrE"/>
    <property type="match status" value="2"/>
</dbReference>
<evidence type="ECO:0000256" key="4">
    <source>
        <dbReference type="ARBA" id="ARBA00023136"/>
    </source>
</evidence>
<feature type="transmembrane region" description="Helical" evidence="5">
    <location>
        <begin position="69"/>
        <end position="90"/>
    </location>
</feature>
<accession>A0A1Y5RNW5</accession>
<evidence type="ECO:0000313" key="7">
    <source>
        <dbReference type="EMBL" id="SLN21905.1"/>
    </source>
</evidence>
<name>A0A1Y5RNW5_9RHOB</name>
<evidence type="ECO:0000256" key="3">
    <source>
        <dbReference type="ARBA" id="ARBA00022989"/>
    </source>
</evidence>
<comment type="subcellular location">
    <subcellularLocation>
        <location evidence="1">Membrane</location>
        <topology evidence="1">Multi-pass membrane protein</topology>
    </subcellularLocation>
</comment>
<feature type="transmembrane region" description="Helical" evidence="5">
    <location>
        <begin position="7"/>
        <end position="31"/>
    </location>
</feature>
<feature type="transmembrane region" description="Helical" evidence="5">
    <location>
        <begin position="128"/>
        <end position="146"/>
    </location>
</feature>
<protein>
    <submittedName>
        <fullName evidence="7">Putative inner membrane transporter YedA</fullName>
    </submittedName>
</protein>
<dbReference type="Pfam" id="PF00892">
    <property type="entry name" value="EamA"/>
    <property type="match status" value="2"/>
</dbReference>
<evidence type="ECO:0000259" key="6">
    <source>
        <dbReference type="Pfam" id="PF00892"/>
    </source>
</evidence>
<keyword evidence="3 5" id="KW-1133">Transmembrane helix</keyword>
<evidence type="ECO:0000256" key="2">
    <source>
        <dbReference type="ARBA" id="ARBA00022692"/>
    </source>
</evidence>
<evidence type="ECO:0000256" key="5">
    <source>
        <dbReference type="SAM" id="Phobius"/>
    </source>
</evidence>
<dbReference type="PANTHER" id="PTHR32322">
    <property type="entry name" value="INNER MEMBRANE TRANSPORTER"/>
    <property type="match status" value="1"/>
</dbReference>
<dbReference type="InterPro" id="IPR000620">
    <property type="entry name" value="EamA_dom"/>
</dbReference>
<dbReference type="PANTHER" id="PTHR32322:SF9">
    <property type="entry name" value="AMINO-ACID METABOLITE EFFLUX PUMP-RELATED"/>
    <property type="match status" value="1"/>
</dbReference>
<sequence length="301" mass="31895">MATPPTLANWLSILALGLIWGATFMVVAIALEGYGPLTVACARTTLGAVSLLVLVRLMGREMPRDRRVWTYLLVIGVLNTALPFALLSWGQQYVPSAFAGISMAALPLFVFPLAHLFTDEKMSLRKSLGVTIGFCGAAVLIGPRAFDFGEGSVALAQLACVAASLSYAVSSVLTRRCPPVDSIAMAALTLVVGAVCLIPAMLVFEGVPAWTTDRAGTAIIFLGLVPTALAALLRVQVIRTAGSVFMTLVNYQVPVWSMVFGAWILSEALPIRFFVALALILCGLAVSQWASLRGVLRGLRG</sequence>
<reference evidence="7 8" key="1">
    <citation type="submission" date="2017-03" db="EMBL/GenBank/DDBJ databases">
        <authorList>
            <person name="Afonso C.L."/>
            <person name="Miller P.J."/>
            <person name="Scott M.A."/>
            <person name="Spackman E."/>
            <person name="Goraichik I."/>
            <person name="Dimitrov K.M."/>
            <person name="Suarez D.L."/>
            <person name="Swayne D.E."/>
        </authorList>
    </citation>
    <scope>NUCLEOTIDE SEQUENCE [LARGE SCALE GENOMIC DNA]</scope>
    <source>
        <strain evidence="7 8">CECT 8397</strain>
    </source>
</reference>
<keyword evidence="2 5" id="KW-0812">Transmembrane</keyword>
<dbReference type="InterPro" id="IPR050638">
    <property type="entry name" value="AA-Vitamin_Transporters"/>
</dbReference>
<feature type="transmembrane region" description="Helical" evidence="5">
    <location>
        <begin position="271"/>
        <end position="292"/>
    </location>
</feature>
<dbReference type="OrthoDB" id="9810556at2"/>